<dbReference type="CDD" id="cd06257">
    <property type="entry name" value="DnaJ"/>
    <property type="match status" value="1"/>
</dbReference>
<dbReference type="VEuPathDB" id="FungiDB:H310_03365"/>
<feature type="domain" description="J" evidence="1">
    <location>
        <begin position="407"/>
        <end position="471"/>
    </location>
</feature>
<dbReference type="STRING" id="157072.A0A024UH62"/>
<dbReference type="PRINTS" id="PR00625">
    <property type="entry name" value="JDOMAIN"/>
</dbReference>
<dbReference type="GeneID" id="20080415"/>
<dbReference type="InterPro" id="IPR018253">
    <property type="entry name" value="DnaJ_domain_CS"/>
</dbReference>
<dbReference type="PANTHER" id="PTHR44200:SF1">
    <property type="entry name" value="DNAJ HOMOLOG SUBFAMILY C MEMBER 7"/>
    <property type="match status" value="1"/>
</dbReference>
<dbReference type="InterPro" id="IPR036869">
    <property type="entry name" value="J_dom_sf"/>
</dbReference>
<dbReference type="RefSeq" id="XP_008865416.1">
    <property type="nucleotide sequence ID" value="XM_008867194.1"/>
</dbReference>
<dbReference type="EMBL" id="KI913956">
    <property type="protein sequence ID" value="ETW05639.1"/>
    <property type="molecule type" value="Genomic_DNA"/>
</dbReference>
<dbReference type="Gene3D" id="1.10.287.110">
    <property type="entry name" value="DnaJ domain"/>
    <property type="match status" value="1"/>
</dbReference>
<evidence type="ECO:0000313" key="2">
    <source>
        <dbReference type="EMBL" id="ETW05639.1"/>
    </source>
</evidence>
<dbReference type="InterPro" id="IPR052758">
    <property type="entry name" value="SRC_co-chaperone"/>
</dbReference>
<dbReference type="PROSITE" id="PS50076">
    <property type="entry name" value="DNAJ_2"/>
    <property type="match status" value="1"/>
</dbReference>
<evidence type="ECO:0000259" key="1">
    <source>
        <dbReference type="PROSITE" id="PS50076"/>
    </source>
</evidence>
<organism evidence="2">
    <name type="scientific">Aphanomyces invadans</name>
    <dbReference type="NCBI Taxonomy" id="157072"/>
    <lineage>
        <taxon>Eukaryota</taxon>
        <taxon>Sar</taxon>
        <taxon>Stramenopiles</taxon>
        <taxon>Oomycota</taxon>
        <taxon>Saprolegniomycetes</taxon>
        <taxon>Saprolegniales</taxon>
        <taxon>Verrucalvaceae</taxon>
        <taxon>Aphanomyces</taxon>
    </lineage>
</organism>
<dbReference type="InterPro" id="IPR011990">
    <property type="entry name" value="TPR-like_helical_dom_sf"/>
</dbReference>
<dbReference type="SMART" id="SM00271">
    <property type="entry name" value="DnaJ"/>
    <property type="match status" value="1"/>
</dbReference>
<name>A0A024UH62_9STRA</name>
<dbReference type="SUPFAM" id="SSF46565">
    <property type="entry name" value="Chaperone J-domain"/>
    <property type="match status" value="1"/>
</dbReference>
<dbReference type="AlphaFoldDB" id="A0A024UH62"/>
<proteinExistence type="predicted"/>
<dbReference type="Gene3D" id="1.25.40.10">
    <property type="entry name" value="Tetratricopeptide repeat domain"/>
    <property type="match status" value="1"/>
</dbReference>
<dbReference type="InterPro" id="IPR001623">
    <property type="entry name" value="DnaJ_domain"/>
</dbReference>
<dbReference type="OrthoDB" id="442087at2759"/>
<protein>
    <recommendedName>
        <fullName evidence="1">J domain-containing protein</fullName>
    </recommendedName>
</protein>
<sequence length="478" mass="53217">MTIRQVQQFFSRDVFREDCIPLNASERSDFYKLLCKGIEWNATDTVALAANQPALELFLQCYHTFLRALARTHAGLAAEEYIRLGNMFLIVGKFPSARACAQCHLRLSPPSSHEEVPAKRIILLARQCEQLLQASVKRIEATSNTPPTVVARLVAELDHVRSIAPLSREALHVQTGILVASASYSVLIEKLSALPPPLLVDAHVCMALARAYDYTGFTVQAMDVLRKMAKQSPVVAKELQRLQNMVDKRKLATKMAEGGHFVQAIDALTLCLTLDVNHHQYNANVLYDRAGALLAAGKEKESIRDLEQCLELNRSHALAPARLRAAQVQAETSRMHNQIYKEQRAHDKHVKKSSLPSVFFKMGSCPNLAPRDQVKAMHDRAKGTDERTTFHQIPPKFDVPDVAPLVDLYTILGVHATATGDEIRKAYHRLALQLHPDKCQDADAADQFKGIAMAYSILSDATSRAQFDTVYNSSLYST</sequence>
<gene>
    <name evidence="2" type="ORF">H310_03365</name>
</gene>
<dbReference type="PROSITE" id="PS00636">
    <property type="entry name" value="DNAJ_1"/>
    <property type="match status" value="1"/>
</dbReference>
<reference evidence="2" key="1">
    <citation type="submission" date="2013-12" db="EMBL/GenBank/DDBJ databases">
        <title>The Genome Sequence of Aphanomyces invadans NJM9701.</title>
        <authorList>
            <consortium name="The Broad Institute Genomics Platform"/>
            <person name="Russ C."/>
            <person name="Tyler B."/>
            <person name="van West P."/>
            <person name="Dieguez-Uribeondo J."/>
            <person name="Young S.K."/>
            <person name="Zeng Q."/>
            <person name="Gargeya S."/>
            <person name="Fitzgerald M."/>
            <person name="Abouelleil A."/>
            <person name="Alvarado L."/>
            <person name="Chapman S.B."/>
            <person name="Gainer-Dewar J."/>
            <person name="Goldberg J."/>
            <person name="Griggs A."/>
            <person name="Gujja S."/>
            <person name="Hansen M."/>
            <person name="Howarth C."/>
            <person name="Imamovic A."/>
            <person name="Ireland A."/>
            <person name="Larimer J."/>
            <person name="McCowan C."/>
            <person name="Murphy C."/>
            <person name="Pearson M."/>
            <person name="Poon T.W."/>
            <person name="Priest M."/>
            <person name="Roberts A."/>
            <person name="Saif S."/>
            <person name="Shea T."/>
            <person name="Sykes S."/>
            <person name="Wortman J."/>
            <person name="Nusbaum C."/>
            <person name="Birren B."/>
        </authorList>
    </citation>
    <scope>NUCLEOTIDE SEQUENCE [LARGE SCALE GENOMIC DNA]</scope>
    <source>
        <strain evidence="2">NJM9701</strain>
    </source>
</reference>
<dbReference type="SUPFAM" id="SSF48452">
    <property type="entry name" value="TPR-like"/>
    <property type="match status" value="1"/>
</dbReference>
<dbReference type="InterPro" id="IPR019734">
    <property type="entry name" value="TPR_rpt"/>
</dbReference>
<dbReference type="Pfam" id="PF00226">
    <property type="entry name" value="DnaJ"/>
    <property type="match status" value="1"/>
</dbReference>
<dbReference type="PANTHER" id="PTHR44200">
    <property type="entry name" value="DNAJ HOMOLOG SUBFAMILY C MEMBER 7"/>
    <property type="match status" value="1"/>
</dbReference>
<dbReference type="eggNOG" id="KOG0716">
    <property type="taxonomic scope" value="Eukaryota"/>
</dbReference>
<accession>A0A024UH62</accession>
<dbReference type="SMART" id="SM00028">
    <property type="entry name" value="TPR"/>
    <property type="match status" value="2"/>
</dbReference>